<reference evidence="2 3" key="1">
    <citation type="journal article" date="2018" name="Front. Plant Sci.">
        <title>Red Clover (Trifolium pratense) and Zigzag Clover (T. medium) - A Picture of Genomic Similarities and Differences.</title>
        <authorList>
            <person name="Dluhosova J."/>
            <person name="Istvanek J."/>
            <person name="Nedelnik J."/>
            <person name="Repkova J."/>
        </authorList>
    </citation>
    <scope>NUCLEOTIDE SEQUENCE [LARGE SCALE GENOMIC DNA]</scope>
    <source>
        <strain evidence="3">cv. 10/8</strain>
        <tissue evidence="2">Leaf</tissue>
    </source>
</reference>
<sequence>MPEKCLGKSLRCDDKSVSGKGSPGKGSTQSDVVEGRSKVAKSSSQQLSGEALAEFRQSVKKVELPMFDGEDPAGWISRAEVYFRVQDTSPEVKVSLAQLCMEGPTIHFFNSLLDEGGGITWEYLKGELLERYGGHGEGDVYEQLMTLKQR</sequence>
<evidence type="ECO:0008006" key="4">
    <source>
        <dbReference type="Google" id="ProtNLM"/>
    </source>
</evidence>
<evidence type="ECO:0000313" key="2">
    <source>
        <dbReference type="EMBL" id="MCI11662.1"/>
    </source>
</evidence>
<dbReference type="Proteomes" id="UP000265520">
    <property type="component" value="Unassembled WGS sequence"/>
</dbReference>
<name>A0A392PIQ1_9FABA</name>
<accession>A0A392PIQ1</accession>
<protein>
    <recommendedName>
        <fullName evidence="4">Retrotransposon gag protein</fullName>
    </recommendedName>
</protein>
<dbReference type="EMBL" id="LXQA010081059">
    <property type="protein sequence ID" value="MCI11662.1"/>
    <property type="molecule type" value="Genomic_DNA"/>
</dbReference>
<comment type="caution">
    <text evidence="2">The sequence shown here is derived from an EMBL/GenBank/DDBJ whole genome shotgun (WGS) entry which is preliminary data.</text>
</comment>
<keyword evidence="3" id="KW-1185">Reference proteome</keyword>
<feature type="compositionally biased region" description="Basic and acidic residues" evidence="1">
    <location>
        <begin position="1"/>
        <end position="17"/>
    </location>
</feature>
<evidence type="ECO:0000313" key="3">
    <source>
        <dbReference type="Proteomes" id="UP000265520"/>
    </source>
</evidence>
<proteinExistence type="predicted"/>
<organism evidence="2 3">
    <name type="scientific">Trifolium medium</name>
    <dbReference type="NCBI Taxonomy" id="97028"/>
    <lineage>
        <taxon>Eukaryota</taxon>
        <taxon>Viridiplantae</taxon>
        <taxon>Streptophyta</taxon>
        <taxon>Embryophyta</taxon>
        <taxon>Tracheophyta</taxon>
        <taxon>Spermatophyta</taxon>
        <taxon>Magnoliopsida</taxon>
        <taxon>eudicotyledons</taxon>
        <taxon>Gunneridae</taxon>
        <taxon>Pentapetalae</taxon>
        <taxon>rosids</taxon>
        <taxon>fabids</taxon>
        <taxon>Fabales</taxon>
        <taxon>Fabaceae</taxon>
        <taxon>Papilionoideae</taxon>
        <taxon>50 kb inversion clade</taxon>
        <taxon>NPAAA clade</taxon>
        <taxon>Hologalegina</taxon>
        <taxon>IRL clade</taxon>
        <taxon>Trifolieae</taxon>
        <taxon>Trifolium</taxon>
    </lineage>
</organism>
<dbReference type="AlphaFoldDB" id="A0A392PIQ1"/>
<feature type="non-terminal residue" evidence="2">
    <location>
        <position position="150"/>
    </location>
</feature>
<feature type="region of interest" description="Disordered" evidence="1">
    <location>
        <begin position="1"/>
        <end position="49"/>
    </location>
</feature>
<evidence type="ECO:0000256" key="1">
    <source>
        <dbReference type="SAM" id="MobiDB-lite"/>
    </source>
</evidence>